<evidence type="ECO:0000313" key="1">
    <source>
        <dbReference type="EMBL" id="GMI05919.1"/>
    </source>
</evidence>
<dbReference type="AlphaFoldDB" id="A0A9W7F784"/>
<keyword evidence="2" id="KW-1185">Reference proteome</keyword>
<name>A0A9W7F784_9STRA</name>
<dbReference type="Proteomes" id="UP001165122">
    <property type="component" value="Unassembled WGS sequence"/>
</dbReference>
<dbReference type="EMBL" id="BRXW01000093">
    <property type="protein sequence ID" value="GMI05919.1"/>
    <property type="molecule type" value="Genomic_DNA"/>
</dbReference>
<evidence type="ECO:0000313" key="2">
    <source>
        <dbReference type="Proteomes" id="UP001165122"/>
    </source>
</evidence>
<sequence length="395" mass="43585">MPTKLPPLTPLPHTSGPSIDESLYFKDHVSAMCAALSVRYGQSFSETCSPSLLDLPGLVNPNPPSPELLEECGQPDSIPSINGGVFAAVKKLSDIPSPHSLPHHRVWLVGDSLIDQQQGNAVICALHEIPDIKLSVYNPGLYFPVVVDAPKEMKLHYDIKRNQILSKFIDSKPLTAAQNSVFNNYLVIDHPSFGRPVSLSYTFAYGYPPHIMHLSDGLEPCYLFPVGHIEAFAPLYDTVVFNVGLHHLSMEEEAVIEYRATVTDLMGIAQSQPNGFMLETISQHFCEEDGSFEMTFLATFGKSLVVQKNRNKDCTGPHSMDAWKSTGNWRNNALAEIAKSKAFNNVIKVAEYFVHTIGGKYRKGDGDCSHVSKEKMGGHSGVLAKWLEVLGKEYL</sequence>
<proteinExistence type="predicted"/>
<protein>
    <submittedName>
        <fullName evidence="1">Uncharacterized protein</fullName>
    </submittedName>
</protein>
<organism evidence="1 2">
    <name type="scientific">Triparma laevis f. longispina</name>
    <dbReference type="NCBI Taxonomy" id="1714387"/>
    <lineage>
        <taxon>Eukaryota</taxon>
        <taxon>Sar</taxon>
        <taxon>Stramenopiles</taxon>
        <taxon>Ochrophyta</taxon>
        <taxon>Bolidophyceae</taxon>
        <taxon>Parmales</taxon>
        <taxon>Triparmaceae</taxon>
        <taxon>Triparma</taxon>
    </lineage>
</organism>
<reference evidence="2" key="1">
    <citation type="journal article" date="2023" name="Commun. Biol.">
        <title>Genome analysis of Parmales, the sister group of diatoms, reveals the evolutionary specialization of diatoms from phago-mixotrophs to photoautotrophs.</title>
        <authorList>
            <person name="Ban H."/>
            <person name="Sato S."/>
            <person name="Yoshikawa S."/>
            <person name="Yamada K."/>
            <person name="Nakamura Y."/>
            <person name="Ichinomiya M."/>
            <person name="Sato N."/>
            <person name="Blanc-Mathieu R."/>
            <person name="Endo H."/>
            <person name="Kuwata A."/>
            <person name="Ogata H."/>
        </authorList>
    </citation>
    <scope>NUCLEOTIDE SEQUENCE [LARGE SCALE GENOMIC DNA]</scope>
    <source>
        <strain evidence="2">NIES 3700</strain>
    </source>
</reference>
<comment type="caution">
    <text evidence="1">The sequence shown here is derived from an EMBL/GenBank/DDBJ whole genome shotgun (WGS) entry which is preliminary data.</text>
</comment>
<gene>
    <name evidence="1" type="ORF">TrLO_g5619</name>
</gene>
<dbReference type="OrthoDB" id="10364265at2759"/>
<accession>A0A9W7F784</accession>